<dbReference type="InterPro" id="IPR023214">
    <property type="entry name" value="HAD_sf"/>
</dbReference>
<evidence type="ECO:0000313" key="2">
    <source>
        <dbReference type="Proteomes" id="UP001460888"/>
    </source>
</evidence>
<proteinExistence type="predicted"/>
<evidence type="ECO:0000313" key="1">
    <source>
        <dbReference type="EMBL" id="MES1930429.1"/>
    </source>
</evidence>
<name>A0ABV2B4U9_9GAMM</name>
<dbReference type="InterPro" id="IPR036412">
    <property type="entry name" value="HAD-like_sf"/>
</dbReference>
<dbReference type="EMBL" id="APND01000004">
    <property type="protein sequence ID" value="MES1930429.1"/>
    <property type="molecule type" value="Genomic_DNA"/>
</dbReference>
<dbReference type="SUPFAM" id="SSF56784">
    <property type="entry name" value="HAD-like"/>
    <property type="match status" value="1"/>
</dbReference>
<protein>
    <submittedName>
        <fullName evidence="1">Heavy metal translocating P-type ATPase</fullName>
    </submittedName>
</protein>
<keyword evidence="2" id="KW-1185">Reference proteome</keyword>
<dbReference type="Gene3D" id="3.40.50.1000">
    <property type="entry name" value="HAD superfamily/HAD-like"/>
    <property type="match status" value="1"/>
</dbReference>
<dbReference type="Proteomes" id="UP001460888">
    <property type="component" value="Unassembled WGS sequence"/>
</dbReference>
<gene>
    <name evidence="1" type="ORF">SADO_14288</name>
</gene>
<comment type="caution">
    <text evidence="1">The sequence shown here is derived from an EMBL/GenBank/DDBJ whole genome shotgun (WGS) entry which is preliminary data.</text>
</comment>
<accession>A0ABV2B4U9</accession>
<reference evidence="1 2" key="1">
    <citation type="submission" date="2013-03" db="EMBL/GenBank/DDBJ databases">
        <title>Salinisphaera dokdonensis CL-ES53 Genome Sequencing.</title>
        <authorList>
            <person name="Li C."/>
            <person name="Lai Q."/>
            <person name="Shao Z."/>
        </authorList>
    </citation>
    <scope>NUCLEOTIDE SEQUENCE [LARGE SCALE GENOMIC DNA]</scope>
    <source>
        <strain evidence="1 2">CL-ES53</strain>
    </source>
</reference>
<organism evidence="1 2">
    <name type="scientific">Salinisphaera dokdonensis CL-ES53</name>
    <dbReference type="NCBI Taxonomy" id="1304272"/>
    <lineage>
        <taxon>Bacteria</taxon>
        <taxon>Pseudomonadati</taxon>
        <taxon>Pseudomonadota</taxon>
        <taxon>Gammaproteobacteria</taxon>
        <taxon>Salinisphaerales</taxon>
        <taxon>Salinisphaeraceae</taxon>
        <taxon>Salinisphaera</taxon>
    </lineage>
</organism>
<sequence>MPADIRIAMGPGTNIAIDAADIIILNGQLGAVITAWEVSRWGIARCRRT</sequence>